<dbReference type="EMBL" id="ATHJ01000065">
    <property type="protein sequence ID" value="EPR42515.1"/>
    <property type="molecule type" value="Genomic_DNA"/>
</dbReference>
<dbReference type="RefSeq" id="WP_020876025.1">
    <property type="nucleotide sequence ID" value="NZ_ATHJ01000065.1"/>
</dbReference>
<evidence type="ECO:0000256" key="1">
    <source>
        <dbReference type="SAM" id="MobiDB-lite"/>
    </source>
</evidence>
<sequence>MEKKLSPNQTRECPECRGTGKISAQNCSNCDATGQIIVHSHGHRHGENFHDHPHSHKEPHHPEDDTVHGHRH</sequence>
<dbReference type="STRING" id="897.B2D07_07210"/>
<dbReference type="Gene3D" id="6.20.20.10">
    <property type="match status" value="1"/>
</dbReference>
<evidence type="ECO:0000313" key="3">
    <source>
        <dbReference type="Proteomes" id="UP000014977"/>
    </source>
</evidence>
<gene>
    <name evidence="2" type="ORF">dsmv_1641</name>
</gene>
<feature type="region of interest" description="Disordered" evidence="1">
    <location>
        <begin position="41"/>
        <end position="72"/>
    </location>
</feature>
<dbReference type="AlphaFoldDB" id="S7U0J3"/>
<dbReference type="SUPFAM" id="SSF57938">
    <property type="entry name" value="DnaJ/Hsp40 cysteine-rich domain"/>
    <property type="match status" value="1"/>
</dbReference>
<protein>
    <recommendedName>
        <fullName evidence="4">Heat shock protein DnaJ domain protein</fullName>
    </recommendedName>
</protein>
<reference evidence="2 3" key="1">
    <citation type="journal article" date="2013" name="Genome Announc.">
        <title>Draft genome sequences for three mercury-methylating, sulfate-reducing bacteria.</title>
        <authorList>
            <person name="Brown S.D."/>
            <person name="Hurt R.A.Jr."/>
            <person name="Gilmour C.C."/>
            <person name="Elias D.A."/>
        </authorList>
    </citation>
    <scope>NUCLEOTIDE SEQUENCE [LARGE SCALE GENOMIC DNA]</scope>
    <source>
        <strain evidence="2 3">DSM 2059</strain>
    </source>
</reference>
<evidence type="ECO:0008006" key="4">
    <source>
        <dbReference type="Google" id="ProtNLM"/>
    </source>
</evidence>
<evidence type="ECO:0000313" key="2">
    <source>
        <dbReference type="EMBL" id="EPR42515.1"/>
    </source>
</evidence>
<organism evidence="2 3">
    <name type="scientific">Desulfococcus multivorans DSM 2059</name>
    <dbReference type="NCBI Taxonomy" id="1121405"/>
    <lineage>
        <taxon>Bacteria</taxon>
        <taxon>Pseudomonadati</taxon>
        <taxon>Thermodesulfobacteriota</taxon>
        <taxon>Desulfobacteria</taxon>
        <taxon>Desulfobacterales</taxon>
        <taxon>Desulfococcaceae</taxon>
        <taxon>Desulfococcus</taxon>
    </lineage>
</organism>
<feature type="compositionally biased region" description="Basic and acidic residues" evidence="1">
    <location>
        <begin position="60"/>
        <end position="72"/>
    </location>
</feature>
<proteinExistence type="predicted"/>
<name>S7U0J3_DESML</name>
<keyword evidence="3" id="KW-1185">Reference proteome</keyword>
<dbReference type="OrthoDB" id="9779889at2"/>
<comment type="caution">
    <text evidence="2">The sequence shown here is derived from an EMBL/GenBank/DDBJ whole genome shotgun (WGS) entry which is preliminary data.</text>
</comment>
<dbReference type="Proteomes" id="UP000014977">
    <property type="component" value="Unassembled WGS sequence"/>
</dbReference>
<dbReference type="InterPro" id="IPR036410">
    <property type="entry name" value="HSP_DnaJ_Cys-rich_dom_sf"/>
</dbReference>
<accession>S7U0J3</accession>